<name>A0AAV1V9J7_9STRA</name>
<dbReference type="Proteomes" id="UP001162060">
    <property type="component" value="Unassembled WGS sequence"/>
</dbReference>
<evidence type="ECO:0000313" key="2">
    <source>
        <dbReference type="Proteomes" id="UP001162060"/>
    </source>
</evidence>
<organism evidence="1 2">
    <name type="scientific">Peronospora matthiolae</name>
    <dbReference type="NCBI Taxonomy" id="2874970"/>
    <lineage>
        <taxon>Eukaryota</taxon>
        <taxon>Sar</taxon>
        <taxon>Stramenopiles</taxon>
        <taxon>Oomycota</taxon>
        <taxon>Peronosporomycetes</taxon>
        <taxon>Peronosporales</taxon>
        <taxon>Peronosporaceae</taxon>
        <taxon>Peronospora</taxon>
    </lineage>
</organism>
<evidence type="ECO:0000313" key="1">
    <source>
        <dbReference type="EMBL" id="CAK7942570.1"/>
    </source>
</evidence>
<comment type="caution">
    <text evidence="1">The sequence shown here is derived from an EMBL/GenBank/DDBJ whole genome shotgun (WGS) entry which is preliminary data.</text>
</comment>
<dbReference type="AlphaFoldDB" id="A0AAV1V9J7"/>
<protein>
    <submittedName>
        <fullName evidence="1">Uncharacterized protein</fullName>
    </submittedName>
</protein>
<proteinExistence type="predicted"/>
<reference evidence="1" key="1">
    <citation type="submission" date="2024-01" db="EMBL/GenBank/DDBJ databases">
        <authorList>
            <person name="Webb A."/>
        </authorList>
    </citation>
    <scope>NUCLEOTIDE SEQUENCE</scope>
    <source>
        <strain evidence="1">Pm1</strain>
    </source>
</reference>
<sequence length="85" mass="9381">MLHVEALDDIFMYVKRGQSNRAANMTYDVGIQLLREKYNGSTLQLQRPASGTRIICHGLSAKPMRVLLQALCLVAPPATRCNGPP</sequence>
<accession>A0AAV1V9J7</accession>
<dbReference type="EMBL" id="CAKLBY020000276">
    <property type="protein sequence ID" value="CAK7942570.1"/>
    <property type="molecule type" value="Genomic_DNA"/>
</dbReference>
<gene>
    <name evidence="1" type="ORF">PM001_LOCUS27720</name>
</gene>